<reference evidence="5 6" key="1">
    <citation type="submission" date="2015-10" db="EMBL/GenBank/DDBJ databases">
        <title>Draft genome sequence of Novosphingobium fuchskuhlense DSM 25065 isolated from a surface water sample of the southwest basin of Lake Grosse Fuchskuhle.</title>
        <authorList>
            <person name="Ruckert C."/>
            <person name="Winkler A."/>
            <person name="Glaeser J."/>
            <person name="Grossart H.-P."/>
            <person name="Kalinowski J."/>
            <person name="Glaeser S."/>
        </authorList>
    </citation>
    <scope>NUCLEOTIDE SEQUENCE [LARGE SCALE GENOMIC DNA]</scope>
    <source>
        <strain evidence="5 6">FNE08-7</strain>
    </source>
</reference>
<evidence type="ECO:0000256" key="1">
    <source>
        <dbReference type="ARBA" id="ARBA00022612"/>
    </source>
</evidence>
<dbReference type="InterPro" id="IPR054613">
    <property type="entry name" value="Peptidase_S78_dom"/>
</dbReference>
<dbReference type="STRING" id="1117702.AQZ52_01310"/>
<dbReference type="Pfam" id="PF04586">
    <property type="entry name" value="Peptidase_S78"/>
    <property type="match status" value="1"/>
</dbReference>
<keyword evidence="3" id="KW-0378">Hydrolase</keyword>
<evidence type="ECO:0000313" key="5">
    <source>
        <dbReference type="EMBL" id="KUR73636.1"/>
    </source>
</evidence>
<feature type="domain" description="Prohead serine protease" evidence="4">
    <location>
        <begin position="9"/>
        <end position="142"/>
    </location>
</feature>
<protein>
    <submittedName>
        <fullName evidence="5">Peptidase U35</fullName>
    </submittedName>
</protein>
<organism evidence="5 6">
    <name type="scientific">Novosphingobium fuchskuhlense</name>
    <dbReference type="NCBI Taxonomy" id="1117702"/>
    <lineage>
        <taxon>Bacteria</taxon>
        <taxon>Pseudomonadati</taxon>
        <taxon>Pseudomonadota</taxon>
        <taxon>Alphaproteobacteria</taxon>
        <taxon>Sphingomonadales</taxon>
        <taxon>Sphingomonadaceae</taxon>
        <taxon>Novosphingobium</taxon>
    </lineage>
</organism>
<dbReference type="AlphaFoldDB" id="A0A117UZC4"/>
<dbReference type="InterPro" id="IPR006433">
    <property type="entry name" value="Prohead_protease"/>
</dbReference>
<keyword evidence="6" id="KW-1185">Reference proteome</keyword>
<dbReference type="Proteomes" id="UP000058012">
    <property type="component" value="Unassembled WGS sequence"/>
</dbReference>
<proteinExistence type="predicted"/>
<accession>A0A117UZC4</accession>
<dbReference type="RefSeq" id="WP_067906152.1">
    <property type="nucleotide sequence ID" value="NZ_KQ954244.1"/>
</dbReference>
<dbReference type="EMBL" id="LLZS01000001">
    <property type="protein sequence ID" value="KUR73636.1"/>
    <property type="molecule type" value="Genomic_DNA"/>
</dbReference>
<evidence type="ECO:0000256" key="2">
    <source>
        <dbReference type="ARBA" id="ARBA00022670"/>
    </source>
</evidence>
<dbReference type="GO" id="GO:0008233">
    <property type="term" value="F:peptidase activity"/>
    <property type="evidence" value="ECO:0007669"/>
    <property type="project" value="UniProtKB-KW"/>
</dbReference>
<keyword evidence="2" id="KW-0645">Protease</keyword>
<sequence length="152" mass="15894">MGAEPGTANEVLRFAGYAAVFGKRDSGGDVIAPGAFAGTLAARKEAGLRLPLLWQHRVGNQIGWVDLAEEDRHGLRVIASLSPDAGPAAKALADGAVNGLSFGYRVRDAAPQGGGRELRAVDLIEVSLVTRPMQQLARVHYVDSKGGRLAPA</sequence>
<evidence type="ECO:0000313" key="6">
    <source>
        <dbReference type="Proteomes" id="UP000058012"/>
    </source>
</evidence>
<gene>
    <name evidence="5" type="ORF">AQZ52_01310</name>
</gene>
<dbReference type="SUPFAM" id="SSF50789">
    <property type="entry name" value="Herpes virus serine proteinase, assemblin"/>
    <property type="match status" value="1"/>
</dbReference>
<dbReference type="NCBIfam" id="TIGR01543">
    <property type="entry name" value="proheadase_HK97"/>
    <property type="match status" value="1"/>
</dbReference>
<dbReference type="OrthoDB" id="9804926at2"/>
<evidence type="ECO:0000256" key="3">
    <source>
        <dbReference type="ARBA" id="ARBA00022801"/>
    </source>
</evidence>
<keyword evidence="1" id="KW-1188">Viral release from host cell</keyword>
<evidence type="ECO:0000259" key="4">
    <source>
        <dbReference type="Pfam" id="PF04586"/>
    </source>
</evidence>
<comment type="caution">
    <text evidence="5">The sequence shown here is derived from an EMBL/GenBank/DDBJ whole genome shotgun (WGS) entry which is preliminary data.</text>
</comment>
<dbReference type="GO" id="GO:0006508">
    <property type="term" value="P:proteolysis"/>
    <property type="evidence" value="ECO:0007669"/>
    <property type="project" value="UniProtKB-KW"/>
</dbReference>
<name>A0A117UZC4_9SPHN</name>